<evidence type="ECO:0000256" key="3">
    <source>
        <dbReference type="ARBA" id="ARBA00022679"/>
    </source>
</evidence>
<dbReference type="Pfam" id="PF03552">
    <property type="entry name" value="Cellulose_synt"/>
    <property type="match status" value="8"/>
</dbReference>
<dbReference type="EMBL" id="JAVXUO010001850">
    <property type="protein sequence ID" value="KAK2978632.1"/>
    <property type="molecule type" value="Genomic_DNA"/>
</dbReference>
<keyword evidence="5 11" id="KW-1133">Transmembrane helix</keyword>
<keyword evidence="7" id="KW-0961">Cell wall biogenesis/degradation</keyword>
<feature type="transmembrane region" description="Helical" evidence="11">
    <location>
        <begin position="1431"/>
        <end position="1451"/>
    </location>
</feature>
<feature type="transmembrane region" description="Helical" evidence="11">
    <location>
        <begin position="2057"/>
        <end position="2076"/>
    </location>
</feature>
<sequence>NQSGKITVMEVSTPLHSQRLMRRVAVNRAFALAYACAILALLYYHALTLLHSTTLISFSMSMSLLVADVLLAFMWATSQSFRMRPAVRQVYPENLEKVVKRENFPSLDIFICTADPYKEPPMKVVNTALSVMTYDYPTEKLSVYVSDDGGSELTLFAFMEAAKFARHWLPYCRDREILKRCPHAYFSSNYLRCSETEKIKTMYESIKTRVEKVVERGKVSDEYITSEEERQTFNEWTRGFTRQDHPTVIQVLLEKGKDKDNASHAMPNLIYISRQKSRTSPHHFKAGALNALLRVSAVMTNAPIVLTLDCDMYSNDPQTPHRVLCYFSDPSTRPKLGYIQFPQRFHGLNKADIYACEFKWLFQINPAGMDGLAGPNYVGTGCFFSRRALFGGPSSLVPPEIPELGPSHVTKKPITAQEVLTLAHHVAGCNYENQTNWGSKMGFRYGSLVEDYYTGYRLQCEGWGSVFCHPDMPAFLGDVPISMDDVLNQTKRWSIGLFEVAFSKYSPLTFGFRSMGPIMGLCYAHSGFWAILAIPITIYAFLPQLALLNGVSIFPKVTDPWFFLYVFLFVAAYSQDCLDFILAHSTFERWWNDQRMWLIRGLSSYFFGSIEFVTKQLGIATQGFNITSKVVDDEQSKRYEEGTFEFGVPSPMYLPLAVAAILNLIAFLRGFKEVFWGRSFDGLLLQVLIAGYVVLGSQFLGVSGKITVMEVSTPLHSQRLMRRVAVNRAFALAYACAILALLYHHALTLHRSTTLISLSMSISMLVADVLLAFMWASTQSFRMRPAVRQVFPENLEKVVKREDFPSLDIFICTADPYKEPPMNVVNTALSVMAYDYPMEKLSVYVSDDGGSELTLFAFMEAAKFASHWLPYCRDREILKRCPHAYFSSNYLRCSETEKIKTMYESMKTRVEKVVERGKVSEEYITSEEERQAFNKWTRGFTRQDHPTVIQVLLEKGKDEDNASHAMPNLIYVSRQKSRTSPHHFKAGALNALLRVSAVMTNAPIVLTLDCDMYSNDPQTPHRVLCYFSDPSTRPKLGYIQFPQRFHGLNKADIYACEFKRLFQINPAGMDGLAGPNYVGTGCFFSRRALFGGPSSLVPPEIPELGPSHVTKKPITAQEVLTLAHHVAGCNYENQTNWGSKMGFRYGSLVEDFYTGYRLQCEGWESVFCHPGMPAFLGDVPISLNDVLNQTKRWSVGLFEVAFSKYSPLTFGFRSMGPIMGLCYAHYAFWPILAIPITIYAFLPQLALLSGVSIFPKVTDPWFFLYAFLFVGAYSQDCLDFILAHGTLERWWNDQRMWLIRGLSSYLFGSIEFVTKQLGIATQGFNITSKVVDDEQSKRYEQGTFEFGVPSSMFMPLAVAAILNLTAFLRTFIEVFRGRSFDGLLLQVLIVGFVRLMRRVAVNRAFALAYACAILALLYHHALTLLRSTTLISFSMSMSLLVADVILAFMWATSQSFRMRPAVRQVFPENLEKVVKREDFPSLDIFICTADPYKEPPMNVVNTALSVMAYDYPTEKLSVYISDDGGSELTLFAFMEAAKFANHWLPYCRDREILKRCPHAYFSSNYLRCSETEKIKTMYESMKTRVEKVVKRGKVSDEYITSEEERQAFNKWTRGFTRQDHPTVIQVLLDKSKGKDNAGHAMPNLIYVSRQKSRTSPHHFKAGALNALLRVSAVMTNAPIVLTLDCDMRSNDPQTPHRVLCYFSDPSARPKLGYIQFPQRFHGLNKADIYACEFKQWFQINPLGMDGLAGPGYMGTGCFFSRRALFGGPSSFVPPEIPELGPSHVTEKPITAQEVLTLAHHVAGCNYENQTNWGSKMGFRYGSLVEDYFTGYRLQCEGWESVFCHPDTPAFLGDVPISLDDVLKQAKRWFVGLLEVGFSKYSPLTFGFRSMGPIMGLCYAHYALWAILTIPITIYAFLPQLALLSGVSIFPKVTDPWFFLYVFLFVGAYSQDCLEFILAHSTLERWWNDQRMWLIRGLSSCLFGFIEFITKQLGIATQGFNITSKVVDDEQSQSLDADMQLRCLPCKPTFPARNQAAKIAVMEVSTPLHSQRLMRRVAVNRAFALAYACAILALLYYHALTLLHSTTLISFSMSMSLLVADVLLAFMWATSQSFRMRLAVRQVYPENLEKVVKREDFPSLDIFICTADPYKEPPMNVVNTALSVMAYDYPTEKLSVYVSDDGGSELTLFAFMEAAKFANHWLPYCRDREILKRCPRAYFSSNYLRCSESEKIKTMYESMKMRVENVVERGKVSDEYITSEEERQAFNKWTRRFTRQDHPAVIQVLLDRGKDRDNAGHAMPNLVYVSRQKLRTTPHHFKAGALNALLRVSAVMTNAPIVLTLDCDMYSNDPQTPHRVLCYFLDPSAQPKLGYIQFPQRFHGLNKADIYACEFKKWFQINLLGMDGLAGPAYAGTGCFFSRRALFGGPSSFVPPEIPELGPSHVTEKPIMAQEILTLAHHVVGCNYENQTNWGSKMGFRYGSLVEDYFTGYRLQCEGWESVFCHPDTPAFLGDVPISLDDVLKQAKRWFVGLLEVGFSKYSPLTFGFRSMGPIMGLCYAHYAFLAILTIPITIYAFLPQLALLSGVSIFPKVTDPWFFLYVFLFIGAYSQDCFEFILAHGTLERWWNDQRMWLIRGLSSCLFGSIEFITKQLGIATQGFNITSKVVDDEQSKRYEQGTFEFGVPSPMFMPLAVAAMLNLTAFLRGFIEVFRGKSFDGLLLQVLIAGFVVLNSFPIYQAMVWRTDKGRMPTKTTIIAAVLVWGLYAVV</sequence>
<accession>A0AA88UKH7</accession>
<feature type="transmembrane region" description="Helical" evidence="11">
    <location>
        <begin position="2088"/>
        <end position="2108"/>
    </location>
</feature>
<dbReference type="GO" id="GO:0030244">
    <property type="term" value="P:cellulose biosynthetic process"/>
    <property type="evidence" value="ECO:0007669"/>
    <property type="project" value="InterPro"/>
</dbReference>
<protein>
    <recommendedName>
        <fullName evidence="14">Cellulose synthase-like protein G3</fullName>
    </recommendedName>
</protein>
<dbReference type="GO" id="GO:0016760">
    <property type="term" value="F:cellulose synthase (UDP-forming) activity"/>
    <property type="evidence" value="ECO:0007669"/>
    <property type="project" value="InterPro"/>
</dbReference>
<feature type="transmembrane region" description="Helical" evidence="11">
    <location>
        <begin position="2594"/>
        <end position="2617"/>
    </location>
</feature>
<evidence type="ECO:0000256" key="5">
    <source>
        <dbReference type="ARBA" id="ARBA00022989"/>
    </source>
</evidence>
<keyword evidence="13" id="KW-1185">Reference proteome</keyword>
<dbReference type="Proteomes" id="UP001187471">
    <property type="component" value="Unassembled WGS sequence"/>
</dbReference>
<feature type="transmembrane region" description="Helical" evidence="11">
    <location>
        <begin position="1346"/>
        <end position="1368"/>
    </location>
</feature>
<evidence type="ECO:0000256" key="8">
    <source>
        <dbReference type="PIRSR" id="PIRSR605150-1"/>
    </source>
</evidence>
<feature type="transmembrane region" description="Helical" evidence="11">
    <location>
        <begin position="1937"/>
        <end position="1957"/>
    </location>
</feature>
<comment type="subcellular location">
    <subcellularLocation>
        <location evidence="1">Endomembrane system</location>
        <topology evidence="1">Multi-pass membrane protein</topology>
    </subcellularLocation>
</comment>
<proteinExistence type="predicted"/>
<evidence type="ECO:0000256" key="9">
    <source>
        <dbReference type="PIRSR" id="PIRSR605150-2"/>
    </source>
</evidence>
<feature type="transmembrane region" description="Helical" evidence="11">
    <location>
        <begin position="56"/>
        <end position="76"/>
    </location>
</feature>
<dbReference type="SUPFAM" id="SSF53448">
    <property type="entry name" value="Nucleotide-diphospho-sugar transferases"/>
    <property type="match status" value="4"/>
</dbReference>
<gene>
    <name evidence="12" type="ORF">RJ640_019089</name>
</gene>
<evidence type="ECO:0008006" key="14">
    <source>
        <dbReference type="Google" id="ProtNLM"/>
    </source>
</evidence>
<keyword evidence="4 11" id="KW-0812">Transmembrane</keyword>
<keyword evidence="6 11" id="KW-0472">Membrane</keyword>
<evidence type="ECO:0000256" key="6">
    <source>
        <dbReference type="ARBA" id="ARBA00023136"/>
    </source>
</evidence>
<organism evidence="12 13">
    <name type="scientific">Escallonia rubra</name>
    <dbReference type="NCBI Taxonomy" id="112253"/>
    <lineage>
        <taxon>Eukaryota</taxon>
        <taxon>Viridiplantae</taxon>
        <taxon>Streptophyta</taxon>
        <taxon>Embryophyta</taxon>
        <taxon>Tracheophyta</taxon>
        <taxon>Spermatophyta</taxon>
        <taxon>Magnoliopsida</taxon>
        <taxon>eudicotyledons</taxon>
        <taxon>Gunneridae</taxon>
        <taxon>Pentapetalae</taxon>
        <taxon>asterids</taxon>
        <taxon>campanulids</taxon>
        <taxon>Escalloniales</taxon>
        <taxon>Escalloniaceae</taxon>
        <taxon>Escallonia</taxon>
    </lineage>
</organism>
<keyword evidence="3" id="KW-0808">Transferase</keyword>
<evidence type="ECO:0000256" key="2">
    <source>
        <dbReference type="ARBA" id="ARBA00022676"/>
    </source>
</evidence>
<evidence type="ECO:0000256" key="1">
    <source>
        <dbReference type="ARBA" id="ARBA00004127"/>
    </source>
</evidence>
<evidence type="ECO:0000313" key="13">
    <source>
        <dbReference type="Proteomes" id="UP001187471"/>
    </source>
</evidence>
<feature type="binding site" evidence="9">
    <location>
        <position position="2150"/>
    </location>
    <ligand>
        <name>UDP-alpha-D-glucose</name>
        <dbReference type="ChEBI" id="CHEBI:58885"/>
    </ligand>
</feature>
<evidence type="ECO:0000313" key="12">
    <source>
        <dbReference type="EMBL" id="KAK2978632.1"/>
    </source>
</evidence>
<feature type="transmembrane region" description="Helical" evidence="11">
    <location>
        <begin position="1898"/>
        <end position="1917"/>
    </location>
</feature>
<feature type="transmembrane region" description="Helical" evidence="11">
    <location>
        <begin position="725"/>
        <end position="743"/>
    </location>
</feature>
<comment type="caution">
    <text evidence="12">The sequence shown here is derived from an EMBL/GenBank/DDBJ whole genome shotgun (WGS) entry which is preliminary data.</text>
</comment>
<dbReference type="PANTHER" id="PTHR13301">
    <property type="entry name" value="X-BOX TRANSCRIPTION FACTOR-RELATED"/>
    <property type="match status" value="1"/>
</dbReference>
<feature type="transmembrane region" description="Helical" evidence="11">
    <location>
        <begin position="755"/>
        <end position="776"/>
    </location>
</feature>
<dbReference type="InterPro" id="IPR005150">
    <property type="entry name" value="Cellulose_synth"/>
</dbReference>
<feature type="binding site" evidence="9">
    <location>
        <position position="2151"/>
    </location>
    <ligand>
        <name>UDP-alpha-D-glucose</name>
        <dbReference type="ChEBI" id="CHEBI:58885"/>
    </ligand>
</feature>
<feature type="non-terminal residue" evidence="12">
    <location>
        <position position="1"/>
    </location>
</feature>
<feature type="binding site" evidence="10">
    <location>
        <position position="2341"/>
    </location>
    <ligand>
        <name>Mn(2+)</name>
        <dbReference type="ChEBI" id="CHEBI:29035"/>
    </ligand>
</feature>
<feature type="transmembrane region" description="Helical" evidence="11">
    <location>
        <begin position="2555"/>
        <end position="2574"/>
    </location>
</feature>
<feature type="transmembrane region" description="Helical" evidence="11">
    <location>
        <begin position="521"/>
        <end position="542"/>
    </location>
</feature>
<keyword evidence="2" id="KW-0328">Glycosyltransferase</keyword>
<feature type="transmembrane region" description="Helical" evidence="11">
    <location>
        <begin position="2684"/>
        <end position="2703"/>
    </location>
</feature>
<evidence type="ECO:0000256" key="4">
    <source>
        <dbReference type="ARBA" id="ARBA00022692"/>
    </source>
</evidence>
<feature type="active site" evidence="8">
    <location>
        <position position="2483"/>
    </location>
</feature>
<dbReference type="GO" id="GO:0012505">
    <property type="term" value="C:endomembrane system"/>
    <property type="evidence" value="ECO:0007669"/>
    <property type="project" value="UniProtKB-SubCell"/>
</dbReference>
<feature type="binding site" evidence="10">
    <location>
        <position position="2317"/>
    </location>
    <ligand>
        <name>Mn(2+)</name>
        <dbReference type="ChEBI" id="CHEBI:29035"/>
    </ligand>
</feature>
<evidence type="ECO:0000256" key="7">
    <source>
        <dbReference type="ARBA" id="ARBA00023316"/>
    </source>
</evidence>
<reference evidence="12" key="1">
    <citation type="submission" date="2022-12" db="EMBL/GenBank/DDBJ databases">
        <title>Draft genome assemblies for two species of Escallonia (Escalloniales).</title>
        <authorList>
            <person name="Chanderbali A."/>
            <person name="Dervinis C."/>
            <person name="Anghel I."/>
            <person name="Soltis D."/>
            <person name="Soltis P."/>
            <person name="Zapata F."/>
        </authorList>
    </citation>
    <scope>NUCLEOTIDE SEQUENCE</scope>
    <source>
        <strain evidence="12">UCBG92.1500</strain>
        <tissue evidence="12">Leaf</tissue>
    </source>
</reference>
<evidence type="ECO:0000256" key="11">
    <source>
        <dbReference type="SAM" id="Phobius"/>
    </source>
</evidence>
<feature type="transmembrane region" description="Helical" evidence="11">
    <location>
        <begin position="683"/>
        <end position="704"/>
    </location>
</feature>
<dbReference type="GO" id="GO:0016020">
    <property type="term" value="C:membrane"/>
    <property type="evidence" value="ECO:0007669"/>
    <property type="project" value="InterPro"/>
</dbReference>
<feature type="transmembrane region" description="Helical" evidence="11">
    <location>
        <begin position="1262"/>
        <end position="1287"/>
    </location>
</feature>
<evidence type="ECO:0000256" key="10">
    <source>
        <dbReference type="PIRSR" id="PIRSR605150-3"/>
    </source>
</evidence>
<dbReference type="InterPro" id="IPR029044">
    <property type="entry name" value="Nucleotide-diphossugar_trans"/>
</dbReference>
<name>A0AA88UKH7_9ASTE</name>
<dbReference type="FunFam" id="3.90.550.10:FF:000135">
    <property type="entry name" value="Cellulose synthase-like protein G3"/>
    <property type="match status" value="4"/>
</dbReference>
<feature type="transmembrane region" description="Helical" evidence="11">
    <location>
        <begin position="562"/>
        <end position="582"/>
    </location>
</feature>
<dbReference type="Gene3D" id="3.90.550.10">
    <property type="entry name" value="Spore Coat Polysaccharide Biosynthesis Protein SpsA, Chain A"/>
    <property type="match status" value="6"/>
</dbReference>
<feature type="transmembrane region" description="Helical" evidence="11">
    <location>
        <begin position="1223"/>
        <end position="1242"/>
    </location>
</feature>
<feature type="transmembrane region" description="Helical" evidence="11">
    <location>
        <begin position="653"/>
        <end position="671"/>
    </location>
</feature>
<feature type="transmembrane region" description="Helical" evidence="11">
    <location>
        <begin position="2715"/>
        <end position="2733"/>
    </location>
</feature>
<feature type="transmembrane region" description="Helical" evidence="11">
    <location>
        <begin position="25"/>
        <end position="44"/>
    </location>
</feature>
<feature type="binding site" evidence="9">
    <location>
        <position position="2180"/>
    </location>
    <ligand>
        <name>UDP-alpha-D-glucose</name>
        <dbReference type="ChEBI" id="CHEBI:58885"/>
    </ligand>
</feature>
<feature type="active site" evidence="8">
    <location>
        <position position="2180"/>
    </location>
</feature>
<feature type="transmembrane region" description="Helical" evidence="11">
    <location>
        <begin position="1404"/>
        <end position="1425"/>
    </location>
</feature>
<dbReference type="GO" id="GO:0071555">
    <property type="term" value="P:cell wall organization"/>
    <property type="evidence" value="ECO:0007669"/>
    <property type="project" value="UniProtKB-KW"/>
</dbReference>